<name>A0A2K2H5B9_9BACT</name>
<sequence length="182" mass="20075">MMEEGALIEGVLPKFDENGRLKSISMYAQESFLAPKTSLIGAARKKAELKAKRDFVSFIKEKVKGKTLTEYLLEQREKTTESGETSGSAEEITRVSDYIGQETESVLSGIVKLDECVDIDMKMVLVRMGWKPQISQAAADARQTIDREIKRGESGGSSSSVGTREIKPASGYRKKSPLADDF</sequence>
<evidence type="ECO:0000256" key="1">
    <source>
        <dbReference type="SAM" id="MobiDB-lite"/>
    </source>
</evidence>
<accession>A0A2K2H5B9</accession>
<evidence type="ECO:0000313" key="3">
    <source>
        <dbReference type="Proteomes" id="UP000236340"/>
    </source>
</evidence>
<feature type="region of interest" description="Disordered" evidence="1">
    <location>
        <begin position="141"/>
        <end position="182"/>
    </location>
</feature>
<proteinExistence type="predicted"/>
<gene>
    <name evidence="2" type="ORF">C2E25_17150</name>
</gene>
<dbReference type="EMBL" id="PPFX01000071">
    <property type="protein sequence ID" value="PNU18535.1"/>
    <property type="molecule type" value="Genomic_DNA"/>
</dbReference>
<dbReference type="AlphaFoldDB" id="A0A2K2H5B9"/>
<protein>
    <submittedName>
        <fullName evidence="2">Uncharacterized protein</fullName>
    </submittedName>
</protein>
<comment type="caution">
    <text evidence="2">The sequence shown here is derived from an EMBL/GenBank/DDBJ whole genome shotgun (WGS) entry which is preliminary data.</text>
</comment>
<dbReference type="Proteomes" id="UP000236340">
    <property type="component" value="Unassembled WGS sequence"/>
</dbReference>
<organism evidence="2 3">
    <name type="scientific">Geothermobacter hydrogeniphilus</name>
    <dbReference type="NCBI Taxonomy" id="1969733"/>
    <lineage>
        <taxon>Bacteria</taxon>
        <taxon>Pseudomonadati</taxon>
        <taxon>Thermodesulfobacteriota</taxon>
        <taxon>Desulfuromonadia</taxon>
        <taxon>Desulfuromonadales</taxon>
        <taxon>Geothermobacteraceae</taxon>
        <taxon>Geothermobacter</taxon>
    </lineage>
</organism>
<reference evidence="2 3" key="1">
    <citation type="journal article" date="2018" name="Genome Announc.">
        <title>Genome Sequence of Geothermobacter sp. HR-1 Iron Reducer from the Loihi Seamount.</title>
        <authorList>
            <person name="Smith H."/>
            <person name="Abuyen K."/>
            <person name="Tremblay J."/>
            <person name="Savalia P."/>
            <person name="Perez-Rodriguez I."/>
            <person name="Emerson D."/>
            <person name="Tully B."/>
            <person name="Amend J."/>
        </authorList>
    </citation>
    <scope>NUCLEOTIDE SEQUENCE [LARGE SCALE GENOMIC DNA]</scope>
    <source>
        <strain evidence="2 3">HR-1</strain>
    </source>
</reference>
<evidence type="ECO:0000313" key="2">
    <source>
        <dbReference type="EMBL" id="PNU18535.1"/>
    </source>
</evidence>
<feature type="compositionally biased region" description="Basic and acidic residues" evidence="1">
    <location>
        <begin position="143"/>
        <end position="153"/>
    </location>
</feature>